<sequence>MEIIGHRGCPVYGPENTITAFKTASEYVDMIELDVQRCQTGELVVFHDTALSRLTRLDGAVPAVPWHKLSSVTIGDSTATIPRLSDVLSILPSEVGINIEVKHGGMAEEIESLVETISNRIIVSSFIPHALTEFTTDTIECGYLFDSEWESQIEIAQSLGCDAVHPAYELVTPERIEKAHASGLQVNAWTVPDTKTARVLQQYGVDGAIVDDWTVVETPHPMHVETQTIA</sequence>
<dbReference type="CDD" id="cd08556">
    <property type="entry name" value="GDPD"/>
    <property type="match status" value="1"/>
</dbReference>
<accession>A0AAE3K6X6</accession>
<dbReference type="Gene3D" id="3.20.20.190">
    <property type="entry name" value="Phosphatidylinositol (PI) phosphodiesterase"/>
    <property type="match status" value="1"/>
</dbReference>
<reference evidence="2" key="2">
    <citation type="submission" date="2022-02" db="EMBL/GenBank/DDBJ databases">
        <authorList>
            <person name="Elcheninov A.G."/>
            <person name="Sorokin D.Y."/>
            <person name="Kublanov I.V."/>
        </authorList>
    </citation>
    <scope>NUCLEOTIDE SEQUENCE</scope>
    <source>
        <strain evidence="2">AArc-St2</strain>
    </source>
</reference>
<protein>
    <submittedName>
        <fullName evidence="2">Glycerophosphodiester phosphodiesterase</fullName>
    </submittedName>
</protein>
<dbReference type="InterPro" id="IPR030395">
    <property type="entry name" value="GP_PDE_dom"/>
</dbReference>
<evidence type="ECO:0000259" key="1">
    <source>
        <dbReference type="PROSITE" id="PS51704"/>
    </source>
</evidence>
<dbReference type="PANTHER" id="PTHR46211:SF14">
    <property type="entry name" value="GLYCEROPHOSPHODIESTER PHOSPHODIESTERASE"/>
    <property type="match status" value="1"/>
</dbReference>
<dbReference type="PANTHER" id="PTHR46211">
    <property type="entry name" value="GLYCEROPHOSPHORYL DIESTER PHOSPHODIESTERASE"/>
    <property type="match status" value="1"/>
</dbReference>
<keyword evidence="3" id="KW-1185">Reference proteome</keyword>
<gene>
    <name evidence="2" type="ORF">AArcSt2_01960</name>
</gene>
<dbReference type="GO" id="GO:0008081">
    <property type="term" value="F:phosphoric diester hydrolase activity"/>
    <property type="evidence" value="ECO:0007669"/>
    <property type="project" value="InterPro"/>
</dbReference>
<proteinExistence type="predicted"/>
<dbReference type="GO" id="GO:0006629">
    <property type="term" value="P:lipid metabolic process"/>
    <property type="evidence" value="ECO:0007669"/>
    <property type="project" value="InterPro"/>
</dbReference>
<dbReference type="AlphaFoldDB" id="A0AAE3K6X6"/>
<organism evidence="2 3">
    <name type="scientific">Natronocalculus amylovorans</name>
    <dbReference type="NCBI Taxonomy" id="2917812"/>
    <lineage>
        <taxon>Archaea</taxon>
        <taxon>Methanobacteriati</taxon>
        <taxon>Methanobacteriota</taxon>
        <taxon>Stenosarchaea group</taxon>
        <taxon>Halobacteria</taxon>
        <taxon>Halobacteriales</taxon>
        <taxon>Haloferacaceae</taxon>
        <taxon>Natronocalculus</taxon>
    </lineage>
</organism>
<evidence type="ECO:0000313" key="3">
    <source>
        <dbReference type="Proteomes" id="UP001203207"/>
    </source>
</evidence>
<reference evidence="2" key="1">
    <citation type="journal article" date="2022" name="Syst. Appl. Microbiol.">
        <title>Natronocalculus amylovorans gen. nov., sp. nov., and Natranaeroarchaeum aerophilus sp. nov., dominant culturable amylolytic natronoarchaea from hypersaline soda lakes in southwestern Siberia.</title>
        <authorList>
            <person name="Sorokin D.Y."/>
            <person name="Elcheninov A.G."/>
            <person name="Khizhniak T.V."/>
            <person name="Koenen M."/>
            <person name="Bale N.J."/>
            <person name="Damste J.S.S."/>
            <person name="Kublanov I.V."/>
        </authorList>
    </citation>
    <scope>NUCLEOTIDE SEQUENCE</scope>
    <source>
        <strain evidence="2">AArc-St2</strain>
    </source>
</reference>
<dbReference type="Pfam" id="PF03009">
    <property type="entry name" value="GDPD"/>
    <property type="match status" value="1"/>
</dbReference>
<dbReference type="PROSITE" id="PS51704">
    <property type="entry name" value="GP_PDE"/>
    <property type="match status" value="1"/>
</dbReference>
<dbReference type="RefSeq" id="WP_250582559.1">
    <property type="nucleotide sequence ID" value="NZ_JAKRVX010000001.1"/>
</dbReference>
<dbReference type="Proteomes" id="UP001203207">
    <property type="component" value="Unassembled WGS sequence"/>
</dbReference>
<evidence type="ECO:0000313" key="2">
    <source>
        <dbReference type="EMBL" id="MCL9815697.1"/>
    </source>
</evidence>
<dbReference type="InterPro" id="IPR017946">
    <property type="entry name" value="PLC-like_Pdiesterase_TIM-brl"/>
</dbReference>
<feature type="domain" description="GP-PDE" evidence="1">
    <location>
        <begin position="1"/>
        <end position="220"/>
    </location>
</feature>
<comment type="caution">
    <text evidence="2">The sequence shown here is derived from an EMBL/GenBank/DDBJ whole genome shotgun (WGS) entry which is preliminary data.</text>
</comment>
<name>A0AAE3K6X6_9EURY</name>
<dbReference type="SUPFAM" id="SSF51695">
    <property type="entry name" value="PLC-like phosphodiesterases"/>
    <property type="match status" value="1"/>
</dbReference>
<dbReference type="EMBL" id="JAKRVX010000001">
    <property type="protein sequence ID" value="MCL9815697.1"/>
    <property type="molecule type" value="Genomic_DNA"/>
</dbReference>